<accession>A0A100VZ23</accession>
<dbReference type="Proteomes" id="UP000069620">
    <property type="component" value="Unassembled WGS sequence"/>
</dbReference>
<dbReference type="STRING" id="146020.RMCB_2755"/>
<evidence type="ECO:0000313" key="1">
    <source>
        <dbReference type="EMBL" id="GAS88659.1"/>
    </source>
</evidence>
<evidence type="ECO:0000313" key="2">
    <source>
        <dbReference type="Proteomes" id="UP000069620"/>
    </source>
</evidence>
<name>A0A100VZ23_9MYCO</name>
<keyword evidence="2" id="KW-1185">Reference proteome</keyword>
<protein>
    <recommendedName>
        <fullName evidence="3">WXG100 family type VII secretion target</fullName>
    </recommendedName>
</protein>
<dbReference type="AlphaFoldDB" id="A0A100VZ23"/>
<dbReference type="Gene3D" id="1.10.287.1060">
    <property type="entry name" value="ESAT-6-like"/>
    <property type="match status" value="1"/>
</dbReference>
<evidence type="ECO:0008006" key="3">
    <source>
        <dbReference type="Google" id="ProtNLM"/>
    </source>
</evidence>
<dbReference type="RefSeq" id="WP_029371396.1">
    <property type="nucleotide sequence ID" value="NZ_BCSX01000024.1"/>
</dbReference>
<reference evidence="2" key="2">
    <citation type="submission" date="2016-02" db="EMBL/GenBank/DDBJ databases">
        <title>Draft genome sequence of five rapidly growing Mycobacterium species.</title>
        <authorList>
            <person name="Katahira K."/>
            <person name="Gotou Y."/>
            <person name="Iida K."/>
            <person name="Ogura Y."/>
            <person name="Hayashi T."/>
        </authorList>
    </citation>
    <scope>NUCLEOTIDE SEQUENCE [LARGE SCALE GENOMIC DNA]</scope>
    <source>
        <strain evidence="2">JCM15654</strain>
    </source>
</reference>
<dbReference type="OrthoDB" id="5244663at2"/>
<sequence>MALFGQDIAQVQQLATQLNAKASDIESVISQLTSAVNSVQWMGPDAERFKSDWQGQHVPQLRQVVSALQTASQNANRNASEQQQASS</sequence>
<dbReference type="SUPFAM" id="SSF140453">
    <property type="entry name" value="EsxAB dimer-like"/>
    <property type="match status" value="1"/>
</dbReference>
<comment type="caution">
    <text evidence="1">The sequence shown here is derived from an EMBL/GenBank/DDBJ whole genome shotgun (WGS) entry which is preliminary data.</text>
</comment>
<dbReference type="EMBL" id="BCSX01000024">
    <property type="protein sequence ID" value="GAS88659.1"/>
    <property type="molecule type" value="Genomic_DNA"/>
</dbReference>
<reference evidence="2" key="1">
    <citation type="journal article" date="2016" name="Genome Announc.">
        <title>Draft Genome Sequences of Five Rapidly Growing Mycobacterium Species, M. thermoresistibile, M. fortuitum subsp. acetamidolyticum, M. canariasense, M. brisbanense, and M. novocastrense.</title>
        <authorList>
            <person name="Katahira K."/>
            <person name="Ogura Y."/>
            <person name="Gotoh Y."/>
            <person name="Hayashi T."/>
        </authorList>
    </citation>
    <scope>NUCLEOTIDE SEQUENCE [LARGE SCALE GENOMIC DNA]</scope>
    <source>
        <strain evidence="2">JCM15654</strain>
    </source>
</reference>
<dbReference type="InterPro" id="IPR036689">
    <property type="entry name" value="ESAT-6-like_sf"/>
</dbReference>
<proteinExistence type="predicted"/>
<gene>
    <name evidence="1" type="ORF">RMCB_2755</name>
</gene>
<organism evidence="1 2">
    <name type="scientific">Mycolicibacterium brisbanense</name>
    <dbReference type="NCBI Taxonomy" id="146020"/>
    <lineage>
        <taxon>Bacteria</taxon>
        <taxon>Bacillati</taxon>
        <taxon>Actinomycetota</taxon>
        <taxon>Actinomycetes</taxon>
        <taxon>Mycobacteriales</taxon>
        <taxon>Mycobacteriaceae</taxon>
        <taxon>Mycolicibacterium</taxon>
    </lineage>
</organism>